<dbReference type="Pfam" id="PF13292">
    <property type="entry name" value="DXP_synthase_N"/>
    <property type="match status" value="2"/>
</dbReference>
<comment type="catalytic activity">
    <reaction evidence="10">
        <text>D-glyceraldehyde 3-phosphate + pyruvate + H(+) = 1-deoxy-D-xylulose 5-phosphate + CO2</text>
        <dbReference type="Rhea" id="RHEA:12605"/>
        <dbReference type="ChEBI" id="CHEBI:15361"/>
        <dbReference type="ChEBI" id="CHEBI:15378"/>
        <dbReference type="ChEBI" id="CHEBI:16526"/>
        <dbReference type="ChEBI" id="CHEBI:57792"/>
        <dbReference type="ChEBI" id="CHEBI:59776"/>
        <dbReference type="EC" id="2.2.1.7"/>
    </reaction>
</comment>
<evidence type="ECO:0000313" key="12">
    <source>
        <dbReference type="EMBL" id="MDT0329513.1"/>
    </source>
</evidence>
<dbReference type="InterPro" id="IPR005475">
    <property type="entry name" value="Transketolase-like_Pyr-bd"/>
</dbReference>
<dbReference type="NCBIfam" id="NF003933">
    <property type="entry name" value="PRK05444.2-2"/>
    <property type="match status" value="1"/>
</dbReference>
<keyword evidence="8 10" id="KW-0786">Thiamine pyrophosphate</keyword>
<dbReference type="InterPro" id="IPR020826">
    <property type="entry name" value="Transketolase_BS"/>
</dbReference>
<dbReference type="InterPro" id="IPR033248">
    <property type="entry name" value="Transketolase_C"/>
</dbReference>
<feature type="binding site" evidence="10">
    <location>
        <begin position="147"/>
        <end position="148"/>
    </location>
    <ligand>
        <name>thiamine diphosphate</name>
        <dbReference type="ChEBI" id="CHEBI:58937"/>
    </ligand>
</feature>
<comment type="caution">
    <text evidence="12">The sequence shown here is derived from an EMBL/GenBank/DDBJ whole genome shotgun (WGS) entry which is preliminary data.</text>
</comment>
<keyword evidence="9 10" id="KW-0414">Isoprene biosynthesis</keyword>
<evidence type="ECO:0000256" key="6">
    <source>
        <dbReference type="ARBA" id="ARBA00022842"/>
    </source>
</evidence>
<feature type="binding site" evidence="10">
    <location>
        <position position="176"/>
    </location>
    <ligand>
        <name>thiamine diphosphate</name>
        <dbReference type="ChEBI" id="CHEBI:58937"/>
    </ligand>
</feature>
<keyword evidence="7 10" id="KW-0784">Thiamine biosynthesis</keyword>
<feature type="domain" description="Transketolase-like pyrimidine-binding" evidence="11">
    <location>
        <begin position="280"/>
        <end position="444"/>
    </location>
</feature>
<dbReference type="Proteomes" id="UP001183390">
    <property type="component" value="Unassembled WGS sequence"/>
</dbReference>
<keyword evidence="6 10" id="KW-0460">Magnesium</keyword>
<dbReference type="RefSeq" id="WP_311512157.1">
    <property type="nucleotide sequence ID" value="NZ_JAVREP010000008.1"/>
</dbReference>
<dbReference type="Pfam" id="PF02779">
    <property type="entry name" value="Transket_pyr"/>
    <property type="match status" value="1"/>
</dbReference>
<dbReference type="InterPro" id="IPR009014">
    <property type="entry name" value="Transketo_C/PFOR_II"/>
</dbReference>
<evidence type="ECO:0000256" key="2">
    <source>
        <dbReference type="ARBA" id="ARBA00011081"/>
    </source>
</evidence>
<feature type="binding site" evidence="10">
    <location>
        <position position="73"/>
    </location>
    <ligand>
        <name>thiamine diphosphate</name>
        <dbReference type="ChEBI" id="CHEBI:58937"/>
    </ligand>
</feature>
<dbReference type="CDD" id="cd02007">
    <property type="entry name" value="TPP_DXS"/>
    <property type="match status" value="1"/>
</dbReference>
<feature type="binding site" evidence="10">
    <location>
        <position position="331"/>
    </location>
    <ligand>
        <name>thiamine diphosphate</name>
        <dbReference type="ChEBI" id="CHEBI:58937"/>
    </ligand>
</feature>
<protein>
    <recommendedName>
        <fullName evidence="10">1-deoxy-D-xylulose-5-phosphate synthase</fullName>
        <ecNumber evidence="10">2.2.1.7</ecNumber>
    </recommendedName>
    <alternativeName>
        <fullName evidence="10">1-deoxyxylulose-5-phosphate synthase</fullName>
        <shortName evidence="10">DXP synthase</shortName>
        <shortName evidence="10">DXPS</shortName>
    </alternativeName>
</protein>
<organism evidence="12 13">
    <name type="scientific">Nocardiopsis lambiniae</name>
    <dbReference type="NCBI Taxonomy" id="3075539"/>
    <lineage>
        <taxon>Bacteria</taxon>
        <taxon>Bacillati</taxon>
        <taxon>Actinomycetota</taxon>
        <taxon>Actinomycetes</taxon>
        <taxon>Streptosporangiales</taxon>
        <taxon>Nocardiopsidaceae</taxon>
        <taxon>Nocardiopsis</taxon>
    </lineage>
</organism>
<comment type="similarity">
    <text evidence="2 10">Belongs to the transketolase family. DXPS subfamily.</text>
</comment>
<dbReference type="Pfam" id="PF02780">
    <property type="entry name" value="Transketolase_C"/>
    <property type="match status" value="1"/>
</dbReference>
<feature type="binding site" evidence="10">
    <location>
        <begin position="114"/>
        <end position="116"/>
    </location>
    <ligand>
        <name>thiamine diphosphate</name>
        <dbReference type="ChEBI" id="CHEBI:58937"/>
    </ligand>
</feature>
<evidence type="ECO:0000259" key="11">
    <source>
        <dbReference type="SMART" id="SM00861"/>
    </source>
</evidence>
<dbReference type="Gene3D" id="3.40.50.920">
    <property type="match status" value="1"/>
</dbReference>
<keyword evidence="4 10" id="KW-0808">Transferase</keyword>
<comment type="function">
    <text evidence="10">Catalyzes the acyloin condensation reaction between C atoms 2 and 3 of pyruvate and glyceraldehyde 3-phosphate to yield 1-deoxy-D-xylulose-5-phosphate (DXP).</text>
</comment>
<dbReference type="PROSITE" id="PS00802">
    <property type="entry name" value="TRANSKETOLASE_2"/>
    <property type="match status" value="1"/>
</dbReference>
<evidence type="ECO:0000256" key="7">
    <source>
        <dbReference type="ARBA" id="ARBA00022977"/>
    </source>
</evidence>
<dbReference type="GO" id="GO:0008661">
    <property type="term" value="F:1-deoxy-D-xylulose-5-phosphate synthase activity"/>
    <property type="evidence" value="ECO:0007669"/>
    <property type="project" value="UniProtKB-EC"/>
</dbReference>
<dbReference type="Gene3D" id="3.40.50.970">
    <property type="match status" value="2"/>
</dbReference>
<dbReference type="PANTHER" id="PTHR43322">
    <property type="entry name" value="1-D-DEOXYXYLULOSE 5-PHOSPHATE SYNTHASE-RELATED"/>
    <property type="match status" value="1"/>
</dbReference>
<name>A0ABU2MA16_9ACTN</name>
<feature type="binding site" evidence="10">
    <location>
        <position position="249"/>
    </location>
    <ligand>
        <name>thiamine diphosphate</name>
        <dbReference type="ChEBI" id="CHEBI:58937"/>
    </ligand>
</feature>
<comment type="cofactor">
    <cofactor evidence="10">
        <name>thiamine diphosphate</name>
        <dbReference type="ChEBI" id="CHEBI:58937"/>
    </cofactor>
    <text evidence="10">Binds 1 thiamine pyrophosphate per subunit.</text>
</comment>
<evidence type="ECO:0000256" key="1">
    <source>
        <dbReference type="ARBA" id="ARBA00004980"/>
    </source>
</evidence>
<dbReference type="EMBL" id="JAVREP010000008">
    <property type="protein sequence ID" value="MDT0329513.1"/>
    <property type="molecule type" value="Genomic_DNA"/>
</dbReference>
<dbReference type="SUPFAM" id="SSF52518">
    <property type="entry name" value="Thiamin diphosphate-binding fold (THDP-binding)"/>
    <property type="match status" value="2"/>
</dbReference>
<dbReference type="PANTHER" id="PTHR43322:SF5">
    <property type="entry name" value="1-DEOXY-D-XYLULOSE-5-PHOSPHATE SYNTHASE, CHLOROPLASTIC"/>
    <property type="match status" value="1"/>
</dbReference>
<reference evidence="13" key="1">
    <citation type="submission" date="2023-07" db="EMBL/GenBank/DDBJ databases">
        <title>30 novel species of actinomycetes from the DSMZ collection.</title>
        <authorList>
            <person name="Nouioui I."/>
        </authorList>
    </citation>
    <scope>NUCLEOTIDE SEQUENCE [LARGE SCALE GENOMIC DNA]</scope>
    <source>
        <strain evidence="13">DSM 44743</strain>
    </source>
</reference>
<keyword evidence="5 10" id="KW-0479">Metal-binding</keyword>
<dbReference type="CDD" id="cd07033">
    <property type="entry name" value="TPP_PYR_DXS_TK_like"/>
    <property type="match status" value="1"/>
</dbReference>
<dbReference type="HAMAP" id="MF_00315">
    <property type="entry name" value="DXP_synth"/>
    <property type="match status" value="1"/>
</dbReference>
<comment type="subunit">
    <text evidence="3 10">Homodimer.</text>
</comment>
<evidence type="ECO:0000256" key="4">
    <source>
        <dbReference type="ARBA" id="ARBA00022679"/>
    </source>
</evidence>
<feature type="binding site" evidence="10">
    <location>
        <position position="176"/>
    </location>
    <ligand>
        <name>Mg(2+)</name>
        <dbReference type="ChEBI" id="CHEBI:18420"/>
    </ligand>
</feature>
<dbReference type="InterPro" id="IPR049557">
    <property type="entry name" value="Transketolase_CS"/>
</dbReference>
<gene>
    <name evidence="10" type="primary">dxs</name>
    <name evidence="12" type="ORF">RM479_13925</name>
</gene>
<evidence type="ECO:0000256" key="9">
    <source>
        <dbReference type="ARBA" id="ARBA00023229"/>
    </source>
</evidence>
<comment type="cofactor">
    <cofactor evidence="10">
        <name>Mg(2+)</name>
        <dbReference type="ChEBI" id="CHEBI:18420"/>
    </cofactor>
    <text evidence="10">Binds 1 Mg(2+) ion per subunit.</text>
</comment>
<keyword evidence="13" id="KW-1185">Reference proteome</keyword>
<evidence type="ECO:0000256" key="10">
    <source>
        <dbReference type="HAMAP-Rule" id="MF_00315"/>
    </source>
</evidence>
<evidence type="ECO:0000256" key="8">
    <source>
        <dbReference type="ARBA" id="ARBA00023052"/>
    </source>
</evidence>
<evidence type="ECO:0000256" key="3">
    <source>
        <dbReference type="ARBA" id="ARBA00011738"/>
    </source>
</evidence>
<dbReference type="InterPro" id="IPR029061">
    <property type="entry name" value="THDP-binding"/>
</dbReference>
<dbReference type="EC" id="2.2.1.7" evidence="10"/>
<comment type="pathway">
    <text evidence="1 10">Metabolic intermediate biosynthesis; 1-deoxy-D-xylulose 5-phosphate biosynthesis; 1-deoxy-D-xylulose 5-phosphate from D-glyceraldehyde 3-phosphate and pyruvate: step 1/1.</text>
</comment>
<dbReference type="PROSITE" id="PS00801">
    <property type="entry name" value="TRANSKETOLASE_1"/>
    <property type="match status" value="1"/>
</dbReference>
<feature type="binding site" evidence="10">
    <location>
        <position position="146"/>
    </location>
    <ligand>
        <name>Mg(2+)</name>
        <dbReference type="ChEBI" id="CHEBI:18420"/>
    </ligand>
</feature>
<evidence type="ECO:0000313" key="13">
    <source>
        <dbReference type="Proteomes" id="UP001183390"/>
    </source>
</evidence>
<accession>A0ABU2MA16</accession>
<dbReference type="InterPro" id="IPR005477">
    <property type="entry name" value="Dxylulose-5-P_synthase"/>
</dbReference>
<evidence type="ECO:0000256" key="5">
    <source>
        <dbReference type="ARBA" id="ARBA00022723"/>
    </source>
</evidence>
<sequence>MALLDTIEGPASLRGLSDERLRELAGEIREFLIDRVTASGGHLGPNLGVVELTIALHTVFDSPKDRLLWDTGHQSYVHKLITGRRAGFDRLRKAGGLSGYPSRAESEHDLVENSHASTALSYADGLARADALTGTTDRAVVAVIGDGAMTGGMAWEALNNIGGGPDRPLVIVLNDNERSYDPTLGGFADHCARLRGGDADLSVFEQLGLTYLGPVDGHDIPALREALTRARRTTGPVIVHAVTEKGRGFAPTEENDLDRGHAIRPMDRRTGRALSTSSGPSFSAVFGECVTRIAAERPDVVAVTAAMTEPTGLLPLRERFPERVIDVGIAEQHAVTMAAGLSMGGVHPVVAIYSTFVNRALDQLLMDVALHRRAVTFVLDRSGVTGDDGPSHNGMWDMSVLQVVPGLRICAPRDGARLAELLDEAVSWEEGPTLVRFPKGATGPDIPTETVFAGMDVLYRQGALDVLVVSIGALARVALGVADRLTDLGHGVTVVDPRWVSPVAPGLCDMARRHRLVVTVEDNSRVGGVGSTIAQALRDADVTTPLREFGIPRRFLDHGGRADVLSLCGLTIEDISMAAAEDMAVLDGRERDPEFAAGLRGLTGGASASTVRSDTEGKV</sequence>
<proteinExistence type="inferred from homology"/>
<dbReference type="SMART" id="SM00861">
    <property type="entry name" value="Transket_pyr"/>
    <property type="match status" value="1"/>
</dbReference>
<dbReference type="SUPFAM" id="SSF52922">
    <property type="entry name" value="TK C-terminal domain-like"/>
    <property type="match status" value="1"/>
</dbReference>